<reference evidence="1 2" key="1">
    <citation type="submission" date="2019-10" db="EMBL/GenBank/DDBJ databases">
        <title>Whole genome shotgun sequence of Streptomyces angustmyceticus NBRC 3934.</title>
        <authorList>
            <person name="Hosoyama A."/>
            <person name="Ichikawa N."/>
            <person name="Kimura A."/>
            <person name="Kitahashi Y."/>
            <person name="Komaki H."/>
            <person name="Uohara A."/>
        </authorList>
    </citation>
    <scope>NUCLEOTIDE SEQUENCE [LARGE SCALE GENOMIC DNA]</scope>
    <source>
        <strain evidence="1 2">NBRC 3934</strain>
    </source>
</reference>
<gene>
    <name evidence="1" type="ORF">San01_07890</name>
</gene>
<sequence length="63" mass="6766">MAGRVEEDPPPVAARLVFRLDRAQPQQQRLGLVQIVDREIEVGLLRISGSLPGPVVAGVGQLP</sequence>
<proteinExistence type="predicted"/>
<name>A0A5J4L7W2_9ACTN</name>
<dbReference type="EMBL" id="BLAG01000004">
    <property type="protein sequence ID" value="GES28302.1"/>
    <property type="molecule type" value="Genomic_DNA"/>
</dbReference>
<evidence type="ECO:0000313" key="1">
    <source>
        <dbReference type="EMBL" id="GES28302.1"/>
    </source>
</evidence>
<evidence type="ECO:0000313" key="2">
    <source>
        <dbReference type="Proteomes" id="UP000325598"/>
    </source>
</evidence>
<comment type="caution">
    <text evidence="1">The sequence shown here is derived from an EMBL/GenBank/DDBJ whole genome shotgun (WGS) entry which is preliminary data.</text>
</comment>
<dbReference type="Proteomes" id="UP000325598">
    <property type="component" value="Unassembled WGS sequence"/>
</dbReference>
<accession>A0A5J4L7W2</accession>
<protein>
    <submittedName>
        <fullName evidence="1">Uncharacterized protein</fullName>
    </submittedName>
</protein>
<organism evidence="1 2">
    <name type="scientific">Streptomyces angustmyceticus</name>
    <dbReference type="NCBI Taxonomy" id="285578"/>
    <lineage>
        <taxon>Bacteria</taxon>
        <taxon>Bacillati</taxon>
        <taxon>Actinomycetota</taxon>
        <taxon>Actinomycetes</taxon>
        <taxon>Kitasatosporales</taxon>
        <taxon>Streptomycetaceae</taxon>
        <taxon>Streptomyces</taxon>
    </lineage>
</organism>
<dbReference type="AlphaFoldDB" id="A0A5J4L7W2"/>
<keyword evidence="2" id="KW-1185">Reference proteome</keyword>